<gene>
    <name evidence="1" type="ORF">Taro_041185</name>
</gene>
<proteinExistence type="predicted"/>
<reference evidence="1" key="1">
    <citation type="submission" date="2017-07" db="EMBL/GenBank/DDBJ databases">
        <title>Taro Niue Genome Assembly and Annotation.</title>
        <authorList>
            <person name="Atibalentja N."/>
            <person name="Keating K."/>
            <person name="Fields C.J."/>
        </authorList>
    </citation>
    <scope>NUCLEOTIDE SEQUENCE</scope>
    <source>
        <strain evidence="1">Niue_2</strain>
        <tissue evidence="1">Leaf</tissue>
    </source>
</reference>
<comment type="caution">
    <text evidence="1">The sequence shown here is derived from an EMBL/GenBank/DDBJ whole genome shotgun (WGS) entry which is preliminary data.</text>
</comment>
<evidence type="ECO:0000313" key="2">
    <source>
        <dbReference type="Proteomes" id="UP000652761"/>
    </source>
</evidence>
<dbReference type="PANTHER" id="PTHR32166">
    <property type="entry name" value="OSJNBA0013A04.12 PROTEIN"/>
    <property type="match status" value="1"/>
</dbReference>
<name>A0A843WDQ0_COLES</name>
<evidence type="ECO:0000313" key="1">
    <source>
        <dbReference type="EMBL" id="MQM08332.1"/>
    </source>
</evidence>
<dbReference type="OrthoDB" id="684002at2759"/>
<keyword evidence="2" id="KW-1185">Reference proteome</keyword>
<dbReference type="PANTHER" id="PTHR32166:SF123">
    <property type="entry name" value="BED-TYPE DOMAIN-CONTAINING PROTEIN"/>
    <property type="match status" value="1"/>
</dbReference>
<dbReference type="EMBL" id="NMUH01004092">
    <property type="protein sequence ID" value="MQM08332.1"/>
    <property type="molecule type" value="Genomic_DNA"/>
</dbReference>
<dbReference type="Proteomes" id="UP000652761">
    <property type="component" value="Unassembled WGS sequence"/>
</dbReference>
<organism evidence="1 2">
    <name type="scientific">Colocasia esculenta</name>
    <name type="common">Wild taro</name>
    <name type="synonym">Arum esculentum</name>
    <dbReference type="NCBI Taxonomy" id="4460"/>
    <lineage>
        <taxon>Eukaryota</taxon>
        <taxon>Viridiplantae</taxon>
        <taxon>Streptophyta</taxon>
        <taxon>Embryophyta</taxon>
        <taxon>Tracheophyta</taxon>
        <taxon>Spermatophyta</taxon>
        <taxon>Magnoliopsida</taxon>
        <taxon>Liliopsida</taxon>
        <taxon>Araceae</taxon>
        <taxon>Aroideae</taxon>
        <taxon>Colocasieae</taxon>
        <taxon>Colocasia</taxon>
    </lineage>
</organism>
<dbReference type="AlphaFoldDB" id="A0A843WDQ0"/>
<protein>
    <submittedName>
        <fullName evidence="1">Uncharacterized protein</fullName>
    </submittedName>
</protein>
<sequence>MVVEIDEEYIVQVVTDNDSNYKKAWEELMKSTSPNKFQVICQIFIDSLRNHENNVKHVVKAAQNITRYIYNHTLVLRWMRDLYDDKILRLAITRFATNYIALDGLLKRRDELKQMFRSEK</sequence>
<dbReference type="InterPro" id="IPR012337">
    <property type="entry name" value="RNaseH-like_sf"/>
</dbReference>
<accession>A0A843WDQ0</accession>
<dbReference type="SUPFAM" id="SSF53098">
    <property type="entry name" value="Ribonuclease H-like"/>
    <property type="match status" value="1"/>
</dbReference>